<evidence type="ECO:0000256" key="1">
    <source>
        <dbReference type="SAM" id="MobiDB-lite"/>
    </source>
</evidence>
<accession>A0A314KXA4</accession>
<dbReference type="InterPro" id="IPR040256">
    <property type="entry name" value="At4g02000-like"/>
</dbReference>
<feature type="compositionally biased region" description="Polar residues" evidence="1">
    <location>
        <begin position="32"/>
        <end position="42"/>
    </location>
</feature>
<evidence type="ECO:0000313" key="3">
    <source>
        <dbReference type="EMBL" id="OIT33852.1"/>
    </source>
</evidence>
<dbReference type="Gramene" id="OIT33852">
    <property type="protein sequence ID" value="OIT33852"/>
    <property type="gene ID" value="A4A49_42353"/>
</dbReference>
<dbReference type="Pfam" id="PF14111">
    <property type="entry name" value="DUF4283"/>
    <property type="match status" value="1"/>
</dbReference>
<protein>
    <recommendedName>
        <fullName evidence="2">DUF4283 domain-containing protein</fullName>
    </recommendedName>
</protein>
<feature type="domain" description="DUF4283" evidence="2">
    <location>
        <begin position="80"/>
        <end position="164"/>
    </location>
</feature>
<feature type="non-terminal residue" evidence="3">
    <location>
        <position position="1"/>
    </location>
</feature>
<organism evidence="3 4">
    <name type="scientific">Nicotiana attenuata</name>
    <name type="common">Coyote tobacco</name>
    <dbReference type="NCBI Taxonomy" id="49451"/>
    <lineage>
        <taxon>Eukaryota</taxon>
        <taxon>Viridiplantae</taxon>
        <taxon>Streptophyta</taxon>
        <taxon>Embryophyta</taxon>
        <taxon>Tracheophyta</taxon>
        <taxon>Spermatophyta</taxon>
        <taxon>Magnoliopsida</taxon>
        <taxon>eudicotyledons</taxon>
        <taxon>Gunneridae</taxon>
        <taxon>Pentapetalae</taxon>
        <taxon>asterids</taxon>
        <taxon>lamiids</taxon>
        <taxon>Solanales</taxon>
        <taxon>Solanaceae</taxon>
        <taxon>Nicotianoideae</taxon>
        <taxon>Nicotianeae</taxon>
        <taxon>Nicotiana</taxon>
    </lineage>
</organism>
<reference evidence="3" key="1">
    <citation type="submission" date="2016-11" db="EMBL/GenBank/DDBJ databases">
        <title>The genome of Nicotiana attenuata.</title>
        <authorList>
            <person name="Xu S."/>
            <person name="Brockmoeller T."/>
            <person name="Gaquerel E."/>
            <person name="Navarro A."/>
            <person name="Kuhl H."/>
            <person name="Gase K."/>
            <person name="Ling Z."/>
            <person name="Zhou W."/>
            <person name="Kreitzer C."/>
            <person name="Stanke M."/>
            <person name="Tang H."/>
            <person name="Lyons E."/>
            <person name="Pandey P."/>
            <person name="Pandey S.P."/>
            <person name="Timmermann B."/>
            <person name="Baldwin I.T."/>
        </authorList>
    </citation>
    <scope>NUCLEOTIDE SEQUENCE [LARGE SCALE GENOMIC DNA]</scope>
    <source>
        <strain evidence="3">UT</strain>
    </source>
</reference>
<feature type="compositionally biased region" description="Basic and acidic residues" evidence="1">
    <location>
        <begin position="343"/>
        <end position="362"/>
    </location>
</feature>
<name>A0A314KXA4_NICAT</name>
<feature type="region of interest" description="Disordered" evidence="1">
    <location>
        <begin position="343"/>
        <end position="386"/>
    </location>
</feature>
<feature type="region of interest" description="Disordered" evidence="1">
    <location>
        <begin position="1"/>
        <end position="42"/>
    </location>
</feature>
<proteinExistence type="predicted"/>
<feature type="compositionally biased region" description="Basic and acidic residues" evidence="1">
    <location>
        <begin position="481"/>
        <end position="494"/>
    </location>
</feature>
<feature type="region of interest" description="Disordered" evidence="1">
    <location>
        <begin position="576"/>
        <end position="602"/>
    </location>
</feature>
<sequence>WLHSRPVNRRVSLNQKTRPEESRPTVALPPESKSSYSNAVAGTSSTGNAININTVVARQTTHNGRPAVIFKASDYYGVMAENCKWTLVGKFTMGRPKIETIRAKFIEQIPLKGKVRIGAYDYRHVFIEFNTEADFNTAYFQRFMSISGALMRMFKWSPDFDPNEETSLAPIWVLLPELPFHMFKWDYLRQVLEQIGTPMKEDIATVSRTRPHMAKVRVEVDLMKSLPDAVFVGIEGDTTGLKGRDQKLEYEGVPAFCRTCKLEGHDVERCKVEARKKEQAKTNRDNEKTEIREEQPKANIPGEAELKANTDGAQTHIENQKDDGFIQKSRQIEDKIIEAVQKEGKIQTMSRPKEVTTDKGKEIQSQQEGKTKEQESSSANSNNQIMSPFTADTACIQSKGGKITIDMGTLEHLQGELNNKHGPDIDNNSIYESGEDMDSNHSQEASTDDEITENSRGESEDDEDEQVADSLLEAFAPSPKQFDDPVAKETEEVIQKQGLSPRGNKRRNHKGASERLAKLIRIHKASMVILQEPFLSSDKLEEYRRYLGFDMLSPITVANCGAFGTMAWNVKPSTIADNRSPSRSRKMIIPTGSQQSMQGTVQ</sequence>
<dbReference type="Proteomes" id="UP000187609">
    <property type="component" value="Unassembled WGS sequence"/>
</dbReference>
<feature type="region of interest" description="Disordered" evidence="1">
    <location>
        <begin position="275"/>
        <end position="305"/>
    </location>
</feature>
<gene>
    <name evidence="3" type="ORF">A4A49_42353</name>
</gene>
<dbReference type="PANTHER" id="PTHR31286">
    <property type="entry name" value="GLYCINE-RICH CELL WALL STRUCTURAL PROTEIN 1.8-LIKE"/>
    <property type="match status" value="1"/>
</dbReference>
<dbReference type="PANTHER" id="PTHR31286:SF164">
    <property type="entry name" value="ZINC FINGER, CCHC-TYPE"/>
    <property type="match status" value="1"/>
</dbReference>
<evidence type="ECO:0000259" key="2">
    <source>
        <dbReference type="Pfam" id="PF14111"/>
    </source>
</evidence>
<comment type="caution">
    <text evidence="3">The sequence shown here is derived from an EMBL/GenBank/DDBJ whole genome shotgun (WGS) entry which is preliminary data.</text>
</comment>
<feature type="region of interest" description="Disordered" evidence="1">
    <location>
        <begin position="415"/>
        <end position="512"/>
    </location>
</feature>
<dbReference type="InterPro" id="IPR025558">
    <property type="entry name" value="DUF4283"/>
</dbReference>
<feature type="compositionally biased region" description="Basic and acidic residues" evidence="1">
    <location>
        <begin position="275"/>
        <end position="296"/>
    </location>
</feature>
<dbReference type="STRING" id="49451.A0A314KXA4"/>
<feature type="compositionally biased region" description="Polar residues" evidence="1">
    <location>
        <begin position="591"/>
        <end position="602"/>
    </location>
</feature>
<dbReference type="AlphaFoldDB" id="A0A314KXA4"/>
<dbReference type="EMBL" id="MJEQ01000812">
    <property type="protein sequence ID" value="OIT33852.1"/>
    <property type="molecule type" value="Genomic_DNA"/>
</dbReference>
<keyword evidence="4" id="KW-1185">Reference proteome</keyword>
<evidence type="ECO:0000313" key="4">
    <source>
        <dbReference type="Proteomes" id="UP000187609"/>
    </source>
</evidence>